<sequence>MKAHGAPELWSPQKRKPTNNGWGFVVRMQHKTVYAHGVLPDGFLRRFVTRRAFIYMMEILAAVMAVYVRHELPKYFILFVDNQAGNRPFKKGWYPHFEYVKSELNISDPISRHDTTEAAKAGWSEMKIDTNGLLETLESFSQDPSGSITDLLSQLTTF</sequence>
<keyword evidence="4" id="KW-1185">Reference proteome</keyword>
<dbReference type="Proteomes" id="UP001152797">
    <property type="component" value="Unassembled WGS sequence"/>
</dbReference>
<dbReference type="EMBL" id="CAMXCT020002549">
    <property type="protein sequence ID" value="CAL1152211.1"/>
    <property type="molecule type" value="Genomic_DNA"/>
</dbReference>
<evidence type="ECO:0000313" key="1">
    <source>
        <dbReference type="EMBL" id="CAI3998836.1"/>
    </source>
</evidence>
<gene>
    <name evidence="1" type="ORF">C1SCF055_LOCUS25104</name>
</gene>
<keyword evidence="3" id="KW-0695">RNA-directed DNA polymerase</keyword>
<dbReference type="GO" id="GO:0003964">
    <property type="term" value="F:RNA-directed DNA polymerase activity"/>
    <property type="evidence" value="ECO:0007669"/>
    <property type="project" value="UniProtKB-KW"/>
</dbReference>
<reference evidence="2" key="2">
    <citation type="submission" date="2024-04" db="EMBL/GenBank/DDBJ databases">
        <authorList>
            <person name="Chen Y."/>
            <person name="Shah S."/>
            <person name="Dougan E. K."/>
            <person name="Thang M."/>
            <person name="Chan C."/>
        </authorList>
    </citation>
    <scope>NUCLEOTIDE SEQUENCE [LARGE SCALE GENOMIC DNA]</scope>
</reference>
<dbReference type="AlphaFoldDB" id="A0A9P1CWU4"/>
<organism evidence="1">
    <name type="scientific">Cladocopium goreaui</name>
    <dbReference type="NCBI Taxonomy" id="2562237"/>
    <lineage>
        <taxon>Eukaryota</taxon>
        <taxon>Sar</taxon>
        <taxon>Alveolata</taxon>
        <taxon>Dinophyceae</taxon>
        <taxon>Suessiales</taxon>
        <taxon>Symbiodiniaceae</taxon>
        <taxon>Cladocopium</taxon>
    </lineage>
</organism>
<name>A0A9P1CWU4_9DINO</name>
<dbReference type="EMBL" id="CAMXCT030002549">
    <property type="protein sequence ID" value="CAL4786148.1"/>
    <property type="molecule type" value="Genomic_DNA"/>
</dbReference>
<dbReference type="EMBL" id="CAMXCT010002549">
    <property type="protein sequence ID" value="CAI3998836.1"/>
    <property type="molecule type" value="Genomic_DNA"/>
</dbReference>
<protein>
    <submittedName>
        <fullName evidence="3">Reverse transcriptase domain-containing protein</fullName>
    </submittedName>
</protein>
<keyword evidence="3" id="KW-0808">Transferase</keyword>
<accession>A0A9P1CWU4</accession>
<evidence type="ECO:0000313" key="3">
    <source>
        <dbReference type="EMBL" id="CAL4786148.1"/>
    </source>
</evidence>
<keyword evidence="3" id="KW-0548">Nucleotidyltransferase</keyword>
<comment type="caution">
    <text evidence="1">The sequence shown here is derived from an EMBL/GenBank/DDBJ whole genome shotgun (WGS) entry which is preliminary data.</text>
</comment>
<evidence type="ECO:0000313" key="4">
    <source>
        <dbReference type="Proteomes" id="UP001152797"/>
    </source>
</evidence>
<reference evidence="1" key="1">
    <citation type="submission" date="2022-10" db="EMBL/GenBank/DDBJ databases">
        <authorList>
            <person name="Chen Y."/>
            <person name="Dougan E. K."/>
            <person name="Chan C."/>
            <person name="Rhodes N."/>
            <person name="Thang M."/>
        </authorList>
    </citation>
    <scope>NUCLEOTIDE SEQUENCE</scope>
</reference>
<dbReference type="OrthoDB" id="440199at2759"/>
<proteinExistence type="predicted"/>
<evidence type="ECO:0000313" key="2">
    <source>
        <dbReference type="EMBL" id="CAL1152211.1"/>
    </source>
</evidence>